<dbReference type="EMBL" id="CM007905">
    <property type="protein sequence ID" value="OTF90537.1"/>
    <property type="molecule type" value="Genomic_DNA"/>
</dbReference>
<sequence length="89" mass="10091">MRRFTIRFKAIIAANIDNIEVLKAFCIKAGLIVEEDNTTYRKVKSEYGWHRFDLDGRRVFTDYSTIVSSGGWRSGFHTSGSAKGLATIK</sequence>
<reference evidence="2 4" key="1">
    <citation type="journal article" date="2017" name="Nature">
        <title>The sunflower genome provides insights into oil metabolism, flowering and Asterid evolution.</title>
        <authorList>
            <person name="Badouin H."/>
            <person name="Gouzy J."/>
            <person name="Grassa C.J."/>
            <person name="Murat F."/>
            <person name="Staton S.E."/>
            <person name="Cottret L."/>
            <person name="Lelandais-Briere C."/>
            <person name="Owens G.L."/>
            <person name="Carrere S."/>
            <person name="Mayjonade B."/>
            <person name="Legrand L."/>
            <person name="Gill N."/>
            <person name="Kane N.C."/>
            <person name="Bowers J.E."/>
            <person name="Hubner S."/>
            <person name="Bellec A."/>
            <person name="Berard A."/>
            <person name="Berges H."/>
            <person name="Blanchet N."/>
            <person name="Boniface M.C."/>
            <person name="Brunel D."/>
            <person name="Catrice O."/>
            <person name="Chaidir N."/>
            <person name="Claudel C."/>
            <person name="Donnadieu C."/>
            <person name="Faraut T."/>
            <person name="Fievet G."/>
            <person name="Helmstetter N."/>
            <person name="King M."/>
            <person name="Knapp S.J."/>
            <person name="Lai Z."/>
            <person name="Le Paslier M.C."/>
            <person name="Lippi Y."/>
            <person name="Lorenzon L."/>
            <person name="Mandel J.R."/>
            <person name="Marage G."/>
            <person name="Marchand G."/>
            <person name="Marquand E."/>
            <person name="Bret-Mestries E."/>
            <person name="Morien E."/>
            <person name="Nambeesan S."/>
            <person name="Nguyen T."/>
            <person name="Pegot-Espagnet P."/>
            <person name="Pouilly N."/>
            <person name="Raftis F."/>
            <person name="Sallet E."/>
            <person name="Schiex T."/>
            <person name="Thomas J."/>
            <person name="Vandecasteele C."/>
            <person name="Vares D."/>
            <person name="Vear F."/>
            <person name="Vautrin S."/>
            <person name="Crespi M."/>
            <person name="Mangin B."/>
            <person name="Burke J.M."/>
            <person name="Salse J."/>
            <person name="Munos S."/>
            <person name="Vincourt P."/>
            <person name="Rieseberg L.H."/>
            <person name="Langlade N.B."/>
        </authorList>
    </citation>
    <scope>NUCLEOTIDE SEQUENCE [LARGE SCALE GENOMIC DNA]</scope>
    <source>
        <strain evidence="4">cv. SF193</strain>
        <tissue evidence="2">Leaves</tissue>
    </source>
</reference>
<accession>A0A251RVN8</accession>
<gene>
    <name evidence="3" type="ORF">HannXRQ_Chr16g0500711</name>
    <name evidence="2" type="ORF">HanXRQr2_Chr16g0726361</name>
</gene>
<dbReference type="GO" id="GO:0006355">
    <property type="term" value="P:regulation of DNA-templated transcription"/>
    <property type="evidence" value="ECO:0007669"/>
    <property type="project" value="UniProtKB-ARBA"/>
</dbReference>
<dbReference type="AlphaFoldDB" id="A0A251RVN8"/>
<dbReference type="Proteomes" id="UP000215914">
    <property type="component" value="Chromosome 16"/>
</dbReference>
<protein>
    <submittedName>
        <fullName evidence="3">Putative BES1/BZR1 plant transcription factor</fullName>
    </submittedName>
    <submittedName>
        <fullName evidence="2">Transcription factor BES/BZR family</fullName>
    </submittedName>
</protein>
<dbReference type="InParanoid" id="A0A251RVN8"/>
<name>A0A251RVN8_HELAN</name>
<dbReference type="Gramene" id="mRNA:HanXRQr2_Chr16g0726361">
    <property type="protein sequence ID" value="mRNA:HanXRQr2_Chr16g0726361"/>
    <property type="gene ID" value="HanXRQr2_Chr16g0726361"/>
</dbReference>
<reference evidence="2" key="3">
    <citation type="submission" date="2020-06" db="EMBL/GenBank/DDBJ databases">
        <title>Helianthus annuus Genome sequencing and assembly Release 2.</title>
        <authorList>
            <person name="Gouzy J."/>
            <person name="Langlade N."/>
            <person name="Munos S."/>
        </authorList>
    </citation>
    <scope>NUCLEOTIDE SEQUENCE</scope>
    <source>
        <tissue evidence="2">Leaves</tissue>
    </source>
</reference>
<feature type="domain" description="BES1/BZR1 plant transcription factor N-terminal" evidence="1">
    <location>
        <begin position="14"/>
        <end position="46"/>
    </location>
</feature>
<organism evidence="3 4">
    <name type="scientific">Helianthus annuus</name>
    <name type="common">Common sunflower</name>
    <dbReference type="NCBI Taxonomy" id="4232"/>
    <lineage>
        <taxon>Eukaryota</taxon>
        <taxon>Viridiplantae</taxon>
        <taxon>Streptophyta</taxon>
        <taxon>Embryophyta</taxon>
        <taxon>Tracheophyta</taxon>
        <taxon>Spermatophyta</taxon>
        <taxon>Magnoliopsida</taxon>
        <taxon>eudicotyledons</taxon>
        <taxon>Gunneridae</taxon>
        <taxon>Pentapetalae</taxon>
        <taxon>asterids</taxon>
        <taxon>campanulids</taxon>
        <taxon>Asterales</taxon>
        <taxon>Asteraceae</taxon>
        <taxon>Asteroideae</taxon>
        <taxon>Heliantheae alliance</taxon>
        <taxon>Heliantheae</taxon>
        <taxon>Helianthus</taxon>
    </lineage>
</organism>
<dbReference type="InterPro" id="IPR008540">
    <property type="entry name" value="BES1_N"/>
</dbReference>
<proteinExistence type="predicted"/>
<evidence type="ECO:0000313" key="4">
    <source>
        <dbReference type="Proteomes" id="UP000215914"/>
    </source>
</evidence>
<evidence type="ECO:0000313" key="3">
    <source>
        <dbReference type="EMBL" id="OTF90537.1"/>
    </source>
</evidence>
<evidence type="ECO:0000313" key="2">
    <source>
        <dbReference type="EMBL" id="KAF5758181.1"/>
    </source>
</evidence>
<evidence type="ECO:0000259" key="1">
    <source>
        <dbReference type="Pfam" id="PF05687"/>
    </source>
</evidence>
<reference evidence="3" key="2">
    <citation type="submission" date="2017-02" db="EMBL/GenBank/DDBJ databases">
        <title>Sunflower complete genome.</title>
        <authorList>
            <person name="Langlade N."/>
            <person name="Munos S."/>
        </authorList>
    </citation>
    <scope>NUCLEOTIDE SEQUENCE [LARGE SCALE GENOMIC DNA]</scope>
    <source>
        <tissue evidence="3">Leaves</tissue>
    </source>
</reference>
<dbReference type="EMBL" id="MNCJ02000331">
    <property type="protein sequence ID" value="KAF5758181.1"/>
    <property type="molecule type" value="Genomic_DNA"/>
</dbReference>
<dbReference type="Pfam" id="PF05687">
    <property type="entry name" value="BES1_N"/>
    <property type="match status" value="1"/>
</dbReference>
<keyword evidence="4" id="KW-1185">Reference proteome</keyword>